<reference evidence="4" key="1">
    <citation type="journal article" date="2019" name="Int. J. Syst. Evol. Microbiol.">
        <title>The Global Catalogue of Microorganisms (GCM) 10K type strain sequencing project: providing services to taxonomists for standard genome sequencing and annotation.</title>
        <authorList>
            <consortium name="The Broad Institute Genomics Platform"/>
            <consortium name="The Broad Institute Genome Sequencing Center for Infectious Disease"/>
            <person name="Wu L."/>
            <person name="Ma J."/>
        </authorList>
    </citation>
    <scope>NUCLEOTIDE SEQUENCE [LARGE SCALE GENOMIC DNA]</scope>
    <source>
        <strain evidence="4">JCM 18019</strain>
    </source>
</reference>
<dbReference type="Gene3D" id="1.25.40.10">
    <property type="entry name" value="Tetratricopeptide repeat domain"/>
    <property type="match status" value="2"/>
</dbReference>
<feature type="transmembrane region" description="Helical" evidence="1">
    <location>
        <begin position="353"/>
        <end position="372"/>
    </location>
</feature>
<name>A0ABP9M222_9FLAO</name>
<evidence type="ECO:0000313" key="4">
    <source>
        <dbReference type="Proteomes" id="UP001500353"/>
    </source>
</evidence>
<proteinExistence type="predicted"/>
<gene>
    <name evidence="3" type="ORF">GCM10023210_12040</name>
</gene>
<dbReference type="SMART" id="SM00342">
    <property type="entry name" value="HTH_ARAC"/>
    <property type="match status" value="1"/>
</dbReference>
<feature type="domain" description="HTH araC/xylS-type" evidence="2">
    <location>
        <begin position="415"/>
        <end position="519"/>
    </location>
</feature>
<dbReference type="InterPro" id="IPR011990">
    <property type="entry name" value="TPR-like_helical_dom_sf"/>
</dbReference>
<dbReference type="InterPro" id="IPR018060">
    <property type="entry name" value="HTH_AraC"/>
</dbReference>
<accession>A0ABP9M222</accession>
<dbReference type="InterPro" id="IPR019734">
    <property type="entry name" value="TPR_rpt"/>
</dbReference>
<dbReference type="RefSeq" id="WP_345201048.1">
    <property type="nucleotide sequence ID" value="NZ_BAABHX010000002.1"/>
</dbReference>
<sequence length="525" mass="60279">MTKNFYYLLLLILTISCTNPTEKQKLAEESFQKKEIAVLDQLEFSGNPQLIIKTAEESKRYAKKINYDYGIFKCNMSLIFAFNASGKYKEATLIGKENDALVGKIKADYIVCLNYTNIASAYSYLGLLDEAENYLNKALAYNEKLKNDDDKYYSLAGIYSGFAFVEGMRGESPNLIKVQKSYLKQLSALQQVGENNKKIAQKKNAQLSMLYLNLGITSSELKNPQEAKSYFQKSLSICKKYKFANNNTPLFVHTEIARLFLDQKNYDSCIVYAQKGIMLEKKGHFPEIRRDLFEILYRSNSKKGNHQDSEKYTNLYMKLNDSLTNAQKRGINTPVKVIMEKKEKEKNSTVKNVIIISAIISFVLLLCGWLFWKTKNKKLQKDYQKLIERSKFNNQNTGISAENNSTSVAANALLEKLNNFEKSKEFTRKNISLTSIADQLETAPDSLSDTIQQYKQKTFNNYINDLRIEHVVYLLYSNPKIRIYKEDELAKNIGFTSKTEFASAFKKTTGIPLSYFIKKLESESK</sequence>
<protein>
    <recommendedName>
        <fullName evidence="2">HTH araC/xylS-type domain-containing protein</fullName>
    </recommendedName>
</protein>
<dbReference type="Pfam" id="PF12833">
    <property type="entry name" value="HTH_18"/>
    <property type="match status" value="1"/>
</dbReference>
<dbReference type="SUPFAM" id="SSF48452">
    <property type="entry name" value="TPR-like"/>
    <property type="match status" value="1"/>
</dbReference>
<dbReference type="PROSITE" id="PS01124">
    <property type="entry name" value="HTH_ARAC_FAMILY_2"/>
    <property type="match status" value="1"/>
</dbReference>
<evidence type="ECO:0000313" key="3">
    <source>
        <dbReference type="EMBL" id="GAA5088416.1"/>
    </source>
</evidence>
<keyword evidence="1" id="KW-0812">Transmembrane</keyword>
<dbReference type="Gene3D" id="1.10.10.60">
    <property type="entry name" value="Homeodomain-like"/>
    <property type="match status" value="2"/>
</dbReference>
<evidence type="ECO:0000256" key="1">
    <source>
        <dbReference type="SAM" id="Phobius"/>
    </source>
</evidence>
<keyword evidence="1" id="KW-1133">Transmembrane helix</keyword>
<dbReference type="Pfam" id="PF13181">
    <property type="entry name" value="TPR_8"/>
    <property type="match status" value="2"/>
</dbReference>
<comment type="caution">
    <text evidence="3">The sequence shown here is derived from an EMBL/GenBank/DDBJ whole genome shotgun (WGS) entry which is preliminary data.</text>
</comment>
<dbReference type="SMART" id="SM00028">
    <property type="entry name" value="TPR"/>
    <property type="match status" value="3"/>
</dbReference>
<evidence type="ECO:0000259" key="2">
    <source>
        <dbReference type="PROSITE" id="PS01124"/>
    </source>
</evidence>
<organism evidence="3 4">
    <name type="scientific">Chryseobacterium ginsengisoli</name>
    <dbReference type="NCBI Taxonomy" id="363853"/>
    <lineage>
        <taxon>Bacteria</taxon>
        <taxon>Pseudomonadati</taxon>
        <taxon>Bacteroidota</taxon>
        <taxon>Flavobacteriia</taxon>
        <taxon>Flavobacteriales</taxon>
        <taxon>Weeksellaceae</taxon>
        <taxon>Chryseobacterium group</taxon>
        <taxon>Chryseobacterium</taxon>
    </lineage>
</organism>
<dbReference type="Proteomes" id="UP001500353">
    <property type="component" value="Unassembled WGS sequence"/>
</dbReference>
<dbReference type="PROSITE" id="PS51257">
    <property type="entry name" value="PROKAR_LIPOPROTEIN"/>
    <property type="match status" value="1"/>
</dbReference>
<keyword evidence="1" id="KW-0472">Membrane</keyword>
<keyword evidence="4" id="KW-1185">Reference proteome</keyword>
<dbReference type="EMBL" id="BAABHX010000002">
    <property type="protein sequence ID" value="GAA5088416.1"/>
    <property type="molecule type" value="Genomic_DNA"/>
</dbReference>